<dbReference type="InterPro" id="IPR017451">
    <property type="entry name" value="F-box-assoc_interact_dom"/>
</dbReference>
<dbReference type="SMART" id="SM00256">
    <property type="entry name" value="FBOX"/>
    <property type="match status" value="1"/>
</dbReference>
<dbReference type="CDD" id="cd22157">
    <property type="entry name" value="F-box_AtFBW1-like"/>
    <property type="match status" value="1"/>
</dbReference>
<dbReference type="SUPFAM" id="SSF50965">
    <property type="entry name" value="Galactose oxidase, central domain"/>
    <property type="match status" value="1"/>
</dbReference>
<dbReference type="SUPFAM" id="SSF81383">
    <property type="entry name" value="F-box domain"/>
    <property type="match status" value="1"/>
</dbReference>
<dbReference type="PROSITE" id="PS50181">
    <property type="entry name" value="FBOX"/>
    <property type="match status" value="1"/>
</dbReference>
<dbReference type="InterPro" id="IPR011043">
    <property type="entry name" value="Gal_Oxase/kelch_b-propeller"/>
</dbReference>
<dbReference type="Gene3D" id="1.20.1280.50">
    <property type="match status" value="1"/>
</dbReference>
<dbReference type="NCBIfam" id="TIGR01640">
    <property type="entry name" value="F_box_assoc_1"/>
    <property type="match status" value="1"/>
</dbReference>
<dbReference type="AlphaFoldDB" id="A0A396JEV1"/>
<sequence length="419" mass="48511">MIFPPGKSPHSNSGVVSTSLLILLDELIAEILSRLPVKTLMQMKCVCKSLKTLISHPFFAKLHLHRSPRNTHVLLSPIWYDAAGIHIMVVPIPVSRWLESPFEYYEPYSYRLRYFDIPNDPCYILRNMDCNHIVGSCNGLICLGGGSRSWPKHWFRLWNPVTNTLSEKLGNLTNYFRLTFGYDIINDIYKVVAFSANTVKVFSLRDNVWRDIPSFPIVPFDIHRIHCRRLVDNGVYVSGSINWLAIRDKTEYEWNDITIKQFVIVSLDLATETYRQLLPPSGFVEVPPVEPSVSVLMDCLCFSHRFRETHFVIWKMMEFGVQESWTQFLKISFQNLHIDYGIGDSLAYYAQLFLLPLCVSESSNTLVMASNQRGLIHGYHRRHAILYNWRDNKVEQIATSKQISWFNTNDYVESLVSTS</sequence>
<accession>A0A396JEV1</accession>
<organism evidence="2 3">
    <name type="scientific">Medicago truncatula</name>
    <name type="common">Barrel medic</name>
    <name type="synonym">Medicago tribuloides</name>
    <dbReference type="NCBI Taxonomy" id="3880"/>
    <lineage>
        <taxon>Eukaryota</taxon>
        <taxon>Viridiplantae</taxon>
        <taxon>Streptophyta</taxon>
        <taxon>Embryophyta</taxon>
        <taxon>Tracheophyta</taxon>
        <taxon>Spermatophyta</taxon>
        <taxon>Magnoliopsida</taxon>
        <taxon>eudicotyledons</taxon>
        <taxon>Gunneridae</taxon>
        <taxon>Pentapetalae</taxon>
        <taxon>rosids</taxon>
        <taxon>fabids</taxon>
        <taxon>Fabales</taxon>
        <taxon>Fabaceae</taxon>
        <taxon>Papilionoideae</taxon>
        <taxon>50 kb inversion clade</taxon>
        <taxon>NPAAA clade</taxon>
        <taxon>Hologalegina</taxon>
        <taxon>IRL clade</taxon>
        <taxon>Trifolieae</taxon>
        <taxon>Medicago</taxon>
    </lineage>
</organism>
<dbReference type="EMBL" id="PSQE01000002">
    <property type="protein sequence ID" value="RHN73697.1"/>
    <property type="molecule type" value="Genomic_DNA"/>
</dbReference>
<dbReference type="InterPro" id="IPR013187">
    <property type="entry name" value="F-box-assoc_dom_typ3"/>
</dbReference>
<dbReference type="PANTHER" id="PTHR31672">
    <property type="entry name" value="BNACNNG10540D PROTEIN"/>
    <property type="match status" value="1"/>
</dbReference>
<dbReference type="Pfam" id="PF08268">
    <property type="entry name" value="FBA_3"/>
    <property type="match status" value="1"/>
</dbReference>
<evidence type="ECO:0000313" key="3">
    <source>
        <dbReference type="Proteomes" id="UP000265566"/>
    </source>
</evidence>
<reference evidence="3" key="1">
    <citation type="journal article" date="2018" name="Nat. Plants">
        <title>Whole-genome landscape of Medicago truncatula symbiotic genes.</title>
        <authorList>
            <person name="Pecrix Y."/>
            <person name="Staton S.E."/>
            <person name="Sallet E."/>
            <person name="Lelandais-Briere C."/>
            <person name="Moreau S."/>
            <person name="Carrere S."/>
            <person name="Blein T."/>
            <person name="Jardinaud M.F."/>
            <person name="Latrasse D."/>
            <person name="Zouine M."/>
            <person name="Zahm M."/>
            <person name="Kreplak J."/>
            <person name="Mayjonade B."/>
            <person name="Satge C."/>
            <person name="Perez M."/>
            <person name="Cauet S."/>
            <person name="Marande W."/>
            <person name="Chantry-Darmon C."/>
            <person name="Lopez-Roques C."/>
            <person name="Bouchez O."/>
            <person name="Berard A."/>
            <person name="Debelle F."/>
            <person name="Munos S."/>
            <person name="Bendahmane A."/>
            <person name="Berges H."/>
            <person name="Niebel A."/>
            <person name="Buitink J."/>
            <person name="Frugier F."/>
            <person name="Benhamed M."/>
            <person name="Crespi M."/>
            <person name="Gouzy J."/>
            <person name="Gamas P."/>
        </authorList>
    </citation>
    <scope>NUCLEOTIDE SEQUENCE [LARGE SCALE GENOMIC DNA]</scope>
    <source>
        <strain evidence="3">cv. Jemalong A17</strain>
    </source>
</reference>
<comment type="caution">
    <text evidence="2">The sequence shown here is derived from an EMBL/GenBank/DDBJ whole genome shotgun (WGS) entry which is preliminary data.</text>
</comment>
<dbReference type="Proteomes" id="UP000265566">
    <property type="component" value="Chromosome 2"/>
</dbReference>
<dbReference type="Pfam" id="PF00646">
    <property type="entry name" value="F-box"/>
    <property type="match status" value="1"/>
</dbReference>
<dbReference type="InterPro" id="IPR001810">
    <property type="entry name" value="F-box_dom"/>
</dbReference>
<dbReference type="OrthoDB" id="591557at2759"/>
<dbReference type="Gramene" id="rna9545">
    <property type="protein sequence ID" value="RHN73697.1"/>
    <property type="gene ID" value="gene9545"/>
</dbReference>
<dbReference type="PANTHER" id="PTHR31672:SF13">
    <property type="entry name" value="F-BOX PROTEIN CPR30-LIKE"/>
    <property type="match status" value="1"/>
</dbReference>
<evidence type="ECO:0000259" key="1">
    <source>
        <dbReference type="PROSITE" id="PS50181"/>
    </source>
</evidence>
<evidence type="ECO:0000313" key="2">
    <source>
        <dbReference type="EMBL" id="RHN73697.1"/>
    </source>
</evidence>
<dbReference type="InterPro" id="IPR050796">
    <property type="entry name" value="SCF_F-box_component"/>
</dbReference>
<protein>
    <submittedName>
        <fullName evidence="2">Putative F-box domain, galactose oxidase/kelch, beta-propeller, galactose oxidase, beta-propeller</fullName>
    </submittedName>
</protein>
<proteinExistence type="predicted"/>
<gene>
    <name evidence="2" type="ORF">MtrunA17_Chr2g0301311</name>
</gene>
<dbReference type="InterPro" id="IPR036047">
    <property type="entry name" value="F-box-like_dom_sf"/>
</dbReference>
<feature type="domain" description="F-box" evidence="1">
    <location>
        <begin position="17"/>
        <end position="62"/>
    </location>
</feature>
<name>A0A396JEV1_MEDTR</name>